<dbReference type="Pfam" id="PF16159">
    <property type="entry name" value="FOXP-CC"/>
    <property type="match status" value="1"/>
</dbReference>
<comment type="subcellular location">
    <subcellularLocation>
        <location evidence="1">Nucleus</location>
    </subcellularLocation>
</comment>
<feature type="compositionally biased region" description="Polar residues" evidence="6">
    <location>
        <begin position="33"/>
        <end position="47"/>
    </location>
</feature>
<keyword evidence="3" id="KW-0804">Transcription</keyword>
<evidence type="ECO:0000256" key="6">
    <source>
        <dbReference type="SAM" id="MobiDB-lite"/>
    </source>
</evidence>
<keyword evidence="2" id="KW-0805">Transcription regulation</keyword>
<evidence type="ECO:0000259" key="7">
    <source>
        <dbReference type="Pfam" id="PF16159"/>
    </source>
</evidence>
<dbReference type="FunFam" id="1.20.5.340:FF:000005">
    <property type="entry name" value="Forkhead box P1, isoform CRA_f"/>
    <property type="match status" value="1"/>
</dbReference>
<comment type="caution">
    <text evidence="8">The sequence shown here is derived from an EMBL/GenBank/DDBJ whole genome shotgun (WGS) entry which is preliminary data.</text>
</comment>
<dbReference type="GO" id="GO:0000981">
    <property type="term" value="F:DNA-binding transcription factor activity, RNA polymerase II-specific"/>
    <property type="evidence" value="ECO:0007669"/>
    <property type="project" value="TreeGrafter"/>
</dbReference>
<dbReference type="InterPro" id="IPR032354">
    <property type="entry name" value="FOXP-CC"/>
</dbReference>
<feature type="region of interest" description="Disordered" evidence="6">
    <location>
        <begin position="1"/>
        <end position="76"/>
    </location>
</feature>
<protein>
    <recommendedName>
        <fullName evidence="7">FOXP coiled-coil domain-containing protein</fullName>
    </recommendedName>
</protein>
<proteinExistence type="predicted"/>
<feature type="region of interest" description="Disordered" evidence="6">
    <location>
        <begin position="218"/>
        <end position="262"/>
    </location>
</feature>
<accession>A0AAV8VLC9</accession>
<evidence type="ECO:0000313" key="9">
    <source>
        <dbReference type="Proteomes" id="UP001159042"/>
    </source>
</evidence>
<feature type="domain" description="FOXP coiled-coil" evidence="7">
    <location>
        <begin position="266"/>
        <end position="334"/>
    </location>
</feature>
<dbReference type="InterPro" id="IPR050998">
    <property type="entry name" value="FOXP"/>
</dbReference>
<feature type="compositionally biased region" description="Polar residues" evidence="6">
    <location>
        <begin position="55"/>
        <end position="76"/>
    </location>
</feature>
<evidence type="ECO:0000256" key="1">
    <source>
        <dbReference type="ARBA" id="ARBA00004123"/>
    </source>
</evidence>
<evidence type="ECO:0000256" key="5">
    <source>
        <dbReference type="SAM" id="Coils"/>
    </source>
</evidence>
<feature type="compositionally biased region" description="Basic and acidic residues" evidence="6">
    <location>
        <begin position="1"/>
        <end position="17"/>
    </location>
</feature>
<dbReference type="EMBL" id="JANEYG010000064">
    <property type="protein sequence ID" value="KAJ8914765.1"/>
    <property type="molecule type" value="Genomic_DNA"/>
</dbReference>
<organism evidence="8 9">
    <name type="scientific">Exocentrus adspersus</name>
    <dbReference type="NCBI Taxonomy" id="1586481"/>
    <lineage>
        <taxon>Eukaryota</taxon>
        <taxon>Metazoa</taxon>
        <taxon>Ecdysozoa</taxon>
        <taxon>Arthropoda</taxon>
        <taxon>Hexapoda</taxon>
        <taxon>Insecta</taxon>
        <taxon>Pterygota</taxon>
        <taxon>Neoptera</taxon>
        <taxon>Endopterygota</taxon>
        <taxon>Coleoptera</taxon>
        <taxon>Polyphaga</taxon>
        <taxon>Cucujiformia</taxon>
        <taxon>Chrysomeloidea</taxon>
        <taxon>Cerambycidae</taxon>
        <taxon>Lamiinae</taxon>
        <taxon>Acanthocinini</taxon>
        <taxon>Exocentrus</taxon>
    </lineage>
</organism>
<dbReference type="PANTHER" id="PTHR45796:SF4">
    <property type="entry name" value="FORKHEAD BOX P, ISOFORM C"/>
    <property type="match status" value="1"/>
</dbReference>
<keyword evidence="4" id="KW-0539">Nucleus</keyword>
<dbReference type="Gene3D" id="1.20.5.340">
    <property type="match status" value="1"/>
</dbReference>
<evidence type="ECO:0000256" key="2">
    <source>
        <dbReference type="ARBA" id="ARBA00023015"/>
    </source>
</evidence>
<name>A0AAV8VLC9_9CUCU</name>
<keyword evidence="9" id="KW-1185">Reference proteome</keyword>
<dbReference type="GO" id="GO:0005634">
    <property type="term" value="C:nucleus"/>
    <property type="evidence" value="ECO:0007669"/>
    <property type="project" value="UniProtKB-SubCell"/>
</dbReference>
<dbReference type="Proteomes" id="UP001159042">
    <property type="component" value="Unassembled WGS sequence"/>
</dbReference>
<reference evidence="8 9" key="1">
    <citation type="journal article" date="2023" name="Insect Mol. Biol.">
        <title>Genome sequencing provides insights into the evolution of gene families encoding plant cell wall-degrading enzymes in longhorned beetles.</title>
        <authorList>
            <person name="Shin N.R."/>
            <person name="Okamura Y."/>
            <person name="Kirsch R."/>
            <person name="Pauchet Y."/>
        </authorList>
    </citation>
    <scope>NUCLEOTIDE SEQUENCE [LARGE SCALE GENOMIC DNA]</scope>
    <source>
        <strain evidence="8">EAD_L_NR</strain>
    </source>
</reference>
<feature type="coiled-coil region" evidence="5">
    <location>
        <begin position="119"/>
        <end position="183"/>
    </location>
</feature>
<sequence length="425" mass="47523">QIEIERGWDQDRERDIKGNGSSSPNSEHRVQDHSPTPSTDAQKNLSATVPPMPQNDATKLTNDYPYNQSQTPGPQIMSTPASNLHHMQQLLQQHVLSPTQLQTLMKQHSILQQQQHQQHQLAELGKKQIEQTMQQLQEQLQLNLIQQTHILQNTDKKKASGSLQQLALQQQQLIQQLQIIQRQYVVHQGIGMQPLMMAQGQGMNSREVMSPWKELNDQHIVNNKPPPEMSENSPGLLGLPPSRSSRDEPLEEKPERTTTPDRVHHLYGHGVCKWPGCEIICEDLQAFIKHLNTEHTLDDRSTAQARVQMQVVSQLELQLQKERDRLQAMMHHLHLSKQMGSPDPHKDTSGVAQGKLPVSAALPQPTVSMGPMVSAVRSPVLHSPAPNVAGPIRRRLSDKSALSLAGGKYLDFLLLLGTVAGKAKA</sequence>
<keyword evidence="5" id="KW-0175">Coiled coil</keyword>
<dbReference type="GO" id="GO:0000978">
    <property type="term" value="F:RNA polymerase II cis-regulatory region sequence-specific DNA binding"/>
    <property type="evidence" value="ECO:0007669"/>
    <property type="project" value="TreeGrafter"/>
</dbReference>
<dbReference type="AlphaFoldDB" id="A0AAV8VLC9"/>
<dbReference type="PANTHER" id="PTHR45796">
    <property type="entry name" value="FORKHEAD BOX P, ISOFORM C"/>
    <property type="match status" value="1"/>
</dbReference>
<evidence type="ECO:0000256" key="3">
    <source>
        <dbReference type="ARBA" id="ARBA00023163"/>
    </source>
</evidence>
<feature type="non-terminal residue" evidence="8">
    <location>
        <position position="1"/>
    </location>
</feature>
<feature type="compositionally biased region" description="Basic and acidic residues" evidence="6">
    <location>
        <begin position="244"/>
        <end position="262"/>
    </location>
</feature>
<evidence type="ECO:0000313" key="8">
    <source>
        <dbReference type="EMBL" id="KAJ8914765.1"/>
    </source>
</evidence>
<gene>
    <name evidence="8" type="ORF">NQ315_013268</name>
</gene>
<evidence type="ECO:0000256" key="4">
    <source>
        <dbReference type="ARBA" id="ARBA00023242"/>
    </source>
</evidence>